<feature type="disulfide bond" evidence="5">
    <location>
        <begin position="1965"/>
        <end position="1974"/>
    </location>
</feature>
<dbReference type="InterPro" id="IPR000203">
    <property type="entry name" value="GPS"/>
</dbReference>
<dbReference type="InParanoid" id="Q23DK6"/>
<keyword evidence="4 6" id="KW-0472">Membrane</keyword>
<dbReference type="GO" id="GO:0016020">
    <property type="term" value="C:membrane"/>
    <property type="evidence" value="ECO:0007669"/>
    <property type="project" value="UniProtKB-SubCell"/>
</dbReference>
<keyword evidence="2 6" id="KW-0812">Transmembrane</keyword>
<dbReference type="SMART" id="SM00261">
    <property type="entry name" value="FU"/>
    <property type="match status" value="20"/>
</dbReference>
<dbReference type="PANTHER" id="PTHR15332">
    <property type="entry name" value="PROPROTEIN CONVERTASE SUBTILISIN_KEXIN TYPE 5-LIKE"/>
    <property type="match status" value="1"/>
</dbReference>
<reference evidence="10" key="1">
    <citation type="journal article" date="2006" name="PLoS Biol.">
        <title>Macronuclear genome sequence of the ciliate Tetrahymena thermophila, a model eukaryote.</title>
        <authorList>
            <person name="Eisen J.A."/>
            <person name="Coyne R.S."/>
            <person name="Wu M."/>
            <person name="Wu D."/>
            <person name="Thiagarajan M."/>
            <person name="Wortman J.R."/>
            <person name="Badger J.H."/>
            <person name="Ren Q."/>
            <person name="Amedeo P."/>
            <person name="Jones K.M."/>
            <person name="Tallon L.J."/>
            <person name="Delcher A.L."/>
            <person name="Salzberg S.L."/>
            <person name="Silva J.C."/>
            <person name="Haas B.J."/>
            <person name="Majoros W.H."/>
            <person name="Farzad M."/>
            <person name="Carlton J.M."/>
            <person name="Smith R.K. Jr."/>
            <person name="Garg J."/>
            <person name="Pearlman R.E."/>
            <person name="Karrer K.M."/>
            <person name="Sun L."/>
            <person name="Manning G."/>
            <person name="Elde N.C."/>
            <person name="Turkewitz A.P."/>
            <person name="Asai D.J."/>
            <person name="Wilkes D.E."/>
            <person name="Wang Y."/>
            <person name="Cai H."/>
            <person name="Collins K."/>
            <person name="Stewart B.A."/>
            <person name="Lee S.R."/>
            <person name="Wilamowska K."/>
            <person name="Weinberg Z."/>
            <person name="Ruzzo W.L."/>
            <person name="Wloga D."/>
            <person name="Gaertig J."/>
            <person name="Frankel J."/>
            <person name="Tsao C.-C."/>
            <person name="Gorovsky M.A."/>
            <person name="Keeling P.J."/>
            <person name="Waller R.F."/>
            <person name="Patron N.J."/>
            <person name="Cherry J.M."/>
            <person name="Stover N.A."/>
            <person name="Krieger C.J."/>
            <person name="del Toro C."/>
            <person name="Ryder H.F."/>
            <person name="Williamson S.C."/>
            <person name="Barbeau R.A."/>
            <person name="Hamilton E.P."/>
            <person name="Orias E."/>
        </authorList>
    </citation>
    <scope>NUCLEOTIDE SEQUENCE [LARGE SCALE GENOMIC DNA]</scope>
    <source>
        <strain evidence="10">SB210</strain>
    </source>
</reference>
<dbReference type="RefSeq" id="XP_001014680.2">
    <property type="nucleotide sequence ID" value="XM_001014680.2"/>
</dbReference>
<dbReference type="SMART" id="SM00303">
    <property type="entry name" value="GPS"/>
    <property type="match status" value="1"/>
</dbReference>
<feature type="transmembrane region" description="Helical" evidence="6">
    <location>
        <begin position="2459"/>
        <end position="2479"/>
    </location>
</feature>
<dbReference type="EMBL" id="GG662712">
    <property type="protein sequence ID" value="EAR94687.2"/>
    <property type="molecule type" value="Genomic_DNA"/>
</dbReference>
<keyword evidence="10" id="KW-1185">Reference proteome</keyword>
<evidence type="ECO:0000256" key="6">
    <source>
        <dbReference type="SAM" id="Phobius"/>
    </source>
</evidence>
<feature type="chain" id="PRO_5004201757" evidence="7">
    <location>
        <begin position="19"/>
        <end position="2551"/>
    </location>
</feature>
<evidence type="ECO:0000256" key="2">
    <source>
        <dbReference type="ARBA" id="ARBA00022692"/>
    </source>
</evidence>
<feature type="transmembrane region" description="Helical" evidence="6">
    <location>
        <begin position="2322"/>
        <end position="2344"/>
    </location>
</feature>
<dbReference type="InterPro" id="IPR000742">
    <property type="entry name" value="EGF"/>
</dbReference>
<dbReference type="PROSITE" id="PS00022">
    <property type="entry name" value="EGF_1"/>
    <property type="match status" value="1"/>
</dbReference>
<feature type="transmembrane region" description="Helical" evidence="6">
    <location>
        <begin position="2380"/>
        <end position="2397"/>
    </location>
</feature>
<evidence type="ECO:0000256" key="3">
    <source>
        <dbReference type="ARBA" id="ARBA00022989"/>
    </source>
</evidence>
<dbReference type="HOGENOM" id="CLU_228256_0_0_1"/>
<evidence type="ECO:0000313" key="10">
    <source>
        <dbReference type="Proteomes" id="UP000009168"/>
    </source>
</evidence>
<feature type="signal peptide" evidence="7">
    <location>
        <begin position="1"/>
        <end position="18"/>
    </location>
</feature>
<comment type="subcellular location">
    <subcellularLocation>
        <location evidence="1">Membrane</location>
    </subcellularLocation>
</comment>
<comment type="caution">
    <text evidence="5">Lacks conserved residue(s) required for the propagation of feature annotation.</text>
</comment>
<gene>
    <name evidence="9" type="ORF">TTHERM_00046850</name>
</gene>
<feature type="transmembrane region" description="Helical" evidence="6">
    <location>
        <begin position="2403"/>
        <end position="2424"/>
    </location>
</feature>
<dbReference type="GeneID" id="7844972"/>
<dbReference type="Gene3D" id="2.10.220.10">
    <property type="entry name" value="Hormone Receptor, Insulin-like Growth Factor Receptor 1, Chain A, domain 2"/>
    <property type="match status" value="11"/>
</dbReference>
<accession>Q23DK6</accession>
<organism evidence="9 10">
    <name type="scientific">Tetrahymena thermophila (strain SB210)</name>
    <dbReference type="NCBI Taxonomy" id="312017"/>
    <lineage>
        <taxon>Eukaryota</taxon>
        <taxon>Sar</taxon>
        <taxon>Alveolata</taxon>
        <taxon>Ciliophora</taxon>
        <taxon>Intramacronucleata</taxon>
        <taxon>Oligohymenophorea</taxon>
        <taxon>Hymenostomatida</taxon>
        <taxon>Tetrahymenina</taxon>
        <taxon>Tetrahymenidae</taxon>
        <taxon>Tetrahymena</taxon>
    </lineage>
</organism>
<dbReference type="SMART" id="SM00181">
    <property type="entry name" value="EGF"/>
    <property type="match status" value="13"/>
</dbReference>
<dbReference type="Proteomes" id="UP000009168">
    <property type="component" value="Unassembled WGS sequence"/>
</dbReference>
<evidence type="ECO:0000313" key="9">
    <source>
        <dbReference type="EMBL" id="EAR94687.2"/>
    </source>
</evidence>
<feature type="transmembrane region" description="Helical" evidence="6">
    <location>
        <begin position="2491"/>
        <end position="2518"/>
    </location>
</feature>
<evidence type="ECO:0000256" key="1">
    <source>
        <dbReference type="ARBA" id="ARBA00004370"/>
    </source>
</evidence>
<dbReference type="KEGG" id="tet:TTHERM_00046850"/>
<keyword evidence="5" id="KW-0245">EGF-like domain</keyword>
<sequence>MIKQISIFVFYFIFLAKCEDFSSLFSTNYTELAPDPTQIMTFQNTTAPMQFTQYQINNFQAAYQSISISMWVRITQTTMYQGRKIPLYLVSSSLNGNIDYSDSRNVRLLFSAQNMTNGLQVTFETFLASGSQCFQGNLPVVDGSNWFFIYHGINLQSFRTSCYIYSPSIQAQAFQAVSTGTTANNNLGSSFTIFLGGVLRPAFANWFGAVSIPRVYVNSYYEDINSINKLLMIGKFTQIYREYLSINSQLGMSIQYPNSYNFTNYKSSQNVNSFIIDGFTFISFSFTTSVDWPLSQILLQIIPTNPLNSNRIVVDVLNNNLRITFNGFTYKFANLNNPEQLTKNQSYNLFIFLYKALGNTVLMVKYYLTTVRNQLDDSHYYDFQWVPLSSPIDITNNNYYLYFGKAQTNILIYNVFVSKGGLFYRNSQDDCLYTLMDLNTPISNSGNKNYPFARYCVFCKDAGSYVLENQNTNSFCSGSCGGNYLNLNQASLFCQNAILNMIPCSDTVNCLQCQFAPANCITCQSGQYAKQISQYQTQCTQCGNNCSACTNAQQCTQCNSNYALSNLQQCVSCSNYDSDCLTCNTNGCTQCGTKNLGINGQCVQNCDYGQYLQVVPINQCVKCDNNCLACSLNSQNQYTCSVCKDRIVNQNGVASQIFQDFQNSIQSCVTQCRAGYFGNAATYQCQACSSQICATCQNSADNCLQCASTYNQLNAFDKNNNPITLCSNDCINYASLDSNGNIQSTPISNIISNIGFYVNAALKQCSPCPTGCTLCNGNTYQQCTAADNLHTFLNSGDSSTYYSDSCKLGYYFVQLPKPTDLNIQCLKCDPNCLGCQSYSKTLTTPNGKQCTSCSSGSFLDSNLQQCVQQCSSGYFQNKTTNTCDKCYTTCKECVAGTMNDCTTACQNGATIQIFDSTNLNIFSCVLSCSMGYYLNVNVTPIQCQQCPQQCATCQTNSGCTSCAAKYFRGPVVANQNYLTCTTNCTAMAQPDQLDQNHIIGYFNNPAGNICSECHPYCSACNSASLLDCTQCTVYQGIQFYLQKTIANAASGYCTQSCLDGYIQQGGANQPYVCQSCTQPCLTCSQTTDNCTSCYSGFYLKTTTSPQTCVDQNSCGLGYYGDRNSLKCQICDASCYSCSGTSTNCTSCKSGQKLKNNICIQASQYCGDGYFDYKDQANLLSCQKCDQSCYLCKDDSMSCTACKLGLFAYNKQCISQQDCLAKFMIPDSSSGICMPCATGCLQCKNTPTNCQLCDTSLQYYFQSPSKCVLTCDPGYFPTTQNNIQVCSQCYSTCSQCKDSTPSSCSACNPGYYLTQSKQCVATKSCPDGFYGDDLTNTCKPCDSKCATCFNPKNNQCNSCNKGYYLYNHSCQPCMTGCIDCTSLQNCNQCDSTQGYFFYQQACYKTCPSGYLGDIKQSPSCIQCAQKCLICSGKIDTCTQCNLGYYSNASDCSPCSQYCQQCTNSTTCQQCQSGTYLINSGCTTKCPIGMFGNQITQMCQNCDTSCSTCNGPYQFDCLSCQDPSKVVKEGVCVDPNQCIGSYFLDKNNNCSPCDQGCLSCNQTSSNCSLCDSNYFFTNYYANGQVVTRCFKVCPTGYIPSSAQDQQNQSNILNQCIQCTQNCTSCAAPLYLYGNQCLASCPNGFIGSTSSNTCIKSNNIFCQINNLQSSSVLDPTKPLSFQGYLATTQPISTMVWTLSSQPQGQQILTVNQQGIPSGVFNTQKVLILPPNTLQAGTQYQLSLHGTLTGSSDVCDKQLQFKTSSQIQKGTLSVQKIQQQYKLDTTIQAYQFTISGFSTSDSGQNIMFDIVLINSQTNLVSILVAQQLSTSQPIQYTYLLQNQLEIQTYIPQVIAYTASSQVSVQSSTQITTQGTISKQKAIQQINSTVTSAKFLFSSLDDINYLTNLFYQSYLSDFKTTQKNQIAFQSFFDVYDSLNGNYQSTCNQSFFCSNQGTCAESKSYIRKCICNKDYSGDNCEYLGTEFGSIKNLISSVTSSSLITSQSTNMQSNLLKLSIIHNLSIAKGILSLEDLRILISVFFYILQQGTTQIQLTATSFPIIQDTIQNILRSMFSTSALSIIDKANIDKLISMYEQNIFLSTQYLAGQKNYYEDGLFSKFEVIYLNNQAISGSTKNVFTIQSQLSNATYQIPLSYLQNNSTVMYFVSIQQKYNIYNQYTSYGQFSTSLFSSLSLIDGLGAIIDISSFDQGMLIQLPKNYNYNTVTGNSGQKYYRCTYLQEYTNKWQEDGCQFVSETLTQIVCSCTHLTTFSVQSIPYNLQQKPTQLDILNANGWSNLQEFLNNHKDGIVIPDTPEVVQPSKWFPNPIGLYALLIILGLYIIFSYTSIWIQSDKVVAEQKRHLTYHPLLSIIFGQNTQEVSSSMKILQLFIQIIGILFINCFLDTLNVALRVIICILVSSAFHSLIFRIYNHKKYQKVTNSYPNQKYLSQVDQINMNYDLRQFKMTFYIICSVLYLIEGIGLSVAGNLIDTNKNLDFIISCVISIIIDIAILDSLIFLIAHYALKNKEKLSYFFKINGYYDLLISNYVGIRQNEQEF</sequence>
<evidence type="ECO:0000259" key="8">
    <source>
        <dbReference type="PROSITE" id="PS50026"/>
    </source>
</evidence>
<dbReference type="CDD" id="cd00064">
    <property type="entry name" value="FU"/>
    <property type="match status" value="6"/>
</dbReference>
<evidence type="ECO:0000256" key="7">
    <source>
        <dbReference type="SAM" id="SignalP"/>
    </source>
</evidence>
<keyword evidence="5" id="KW-1015">Disulfide bond</keyword>
<dbReference type="PANTHER" id="PTHR15332:SF175">
    <property type="entry name" value="PROPROTEIN CONVERTASE SUBTILISIN_KEXIN TYPE 5-LIKE"/>
    <property type="match status" value="1"/>
</dbReference>
<dbReference type="SUPFAM" id="SSF57184">
    <property type="entry name" value="Growth factor receptor domain"/>
    <property type="match status" value="7"/>
</dbReference>
<dbReference type="OrthoDB" id="10035969at2759"/>
<evidence type="ECO:0000256" key="4">
    <source>
        <dbReference type="ARBA" id="ARBA00023136"/>
    </source>
</evidence>
<protein>
    <submittedName>
        <fullName evidence="9">Latrophilin/CL-like GPS domain protein</fullName>
    </submittedName>
</protein>
<evidence type="ECO:0000256" key="5">
    <source>
        <dbReference type="PROSITE-ProRule" id="PRU00076"/>
    </source>
</evidence>
<feature type="domain" description="EGF-like" evidence="8">
    <location>
        <begin position="1937"/>
        <end position="1975"/>
    </location>
</feature>
<dbReference type="PROSITE" id="PS50026">
    <property type="entry name" value="EGF_3"/>
    <property type="match status" value="1"/>
</dbReference>
<dbReference type="InterPro" id="IPR009030">
    <property type="entry name" value="Growth_fac_rcpt_cys_sf"/>
</dbReference>
<keyword evidence="3 6" id="KW-1133">Transmembrane helix</keyword>
<dbReference type="eggNOG" id="KOG3525">
    <property type="taxonomic scope" value="Eukaryota"/>
</dbReference>
<keyword evidence="7" id="KW-0732">Signal</keyword>
<dbReference type="InterPro" id="IPR006212">
    <property type="entry name" value="Furin_repeat"/>
</dbReference>
<name>Q23DK6_TETTS</name>
<proteinExistence type="predicted"/>